<evidence type="ECO:0000313" key="1">
    <source>
        <dbReference type="EMBL" id="NYI42693.1"/>
    </source>
</evidence>
<gene>
    <name evidence="1" type="ORF">BKA03_002812</name>
</gene>
<name>A0A7Y9ZDQ0_9MICO</name>
<protein>
    <submittedName>
        <fullName evidence="1">Uncharacterized protein</fullName>
    </submittedName>
</protein>
<evidence type="ECO:0000313" key="2">
    <source>
        <dbReference type="Proteomes" id="UP000547973"/>
    </source>
</evidence>
<dbReference type="InterPro" id="IPR038084">
    <property type="entry name" value="PduO/GlcC-like_sf"/>
</dbReference>
<dbReference type="AlphaFoldDB" id="A0A7Y9ZDQ0"/>
<reference evidence="1 2" key="1">
    <citation type="submission" date="2020-07" db="EMBL/GenBank/DDBJ databases">
        <title>Sequencing the genomes of 1000 actinobacteria strains.</title>
        <authorList>
            <person name="Klenk H.-P."/>
        </authorList>
    </citation>
    <scope>NUCLEOTIDE SEQUENCE [LARGE SCALE GENOMIC DNA]</scope>
    <source>
        <strain evidence="1 2">DSM 19970</strain>
    </source>
</reference>
<dbReference type="Proteomes" id="UP000547973">
    <property type="component" value="Unassembled WGS sequence"/>
</dbReference>
<dbReference type="EMBL" id="JACBZO010000001">
    <property type="protein sequence ID" value="NYI42693.1"/>
    <property type="molecule type" value="Genomic_DNA"/>
</dbReference>
<proteinExistence type="predicted"/>
<keyword evidence="2" id="KW-1185">Reference proteome</keyword>
<organism evidence="1 2">
    <name type="scientific">Demequina lutea</name>
    <dbReference type="NCBI Taxonomy" id="431489"/>
    <lineage>
        <taxon>Bacteria</taxon>
        <taxon>Bacillati</taxon>
        <taxon>Actinomycetota</taxon>
        <taxon>Actinomycetes</taxon>
        <taxon>Micrococcales</taxon>
        <taxon>Demequinaceae</taxon>
        <taxon>Demequina</taxon>
    </lineage>
</organism>
<dbReference type="OrthoDB" id="5142392at2"/>
<dbReference type="RefSeq" id="WP_062075157.1">
    <property type="nucleotide sequence ID" value="NZ_BBRC01000006.1"/>
</dbReference>
<comment type="caution">
    <text evidence="1">The sequence shown here is derived from an EMBL/GenBank/DDBJ whole genome shotgun (WGS) entry which is preliminary data.</text>
</comment>
<accession>A0A7Y9ZDQ0</accession>
<dbReference type="SUPFAM" id="SSF143744">
    <property type="entry name" value="GlcG-like"/>
    <property type="match status" value="1"/>
</dbReference>
<sequence length="156" mass="17310">MFTGLTPEICARAWDTLQPSIRYAYEQDIFNGYIGAIVLLNPANPAGEPLFQAHLGDDPVNFYEYAAAKARLALRTGVDTTRLRTDMSHLYQPGDIKWPGGIIRDGLAVGFSGVQGEYDEMIGEWFVAAVRAMCRLEFFGPEGEQTQPTPYLGRSE</sequence>